<feature type="compositionally biased region" description="Basic and acidic residues" evidence="1">
    <location>
        <begin position="292"/>
        <end position="306"/>
    </location>
</feature>
<gene>
    <name evidence="3" type="ORF">PANT_5c00143</name>
</gene>
<evidence type="ECO:0000256" key="1">
    <source>
        <dbReference type="SAM" id="MobiDB-lite"/>
    </source>
</evidence>
<dbReference type="Proteomes" id="UP000011976">
    <property type="component" value="Unassembled WGS sequence"/>
</dbReference>
<feature type="region of interest" description="Disordered" evidence="1">
    <location>
        <begin position="292"/>
        <end position="329"/>
    </location>
</feature>
<reference evidence="4" key="1">
    <citation type="journal article" date="2013" name="Genome Announc.">
        <title>Genome sequence of the basidiomycetous yeast Pseudozyma antarctica T-34, a producer of the glycolipid biosurfactants mannosylerythritol lipids.</title>
        <authorList>
            <person name="Morita T."/>
            <person name="Koike H."/>
            <person name="Koyama Y."/>
            <person name="Hagiwara H."/>
            <person name="Ito E."/>
            <person name="Fukuoka T."/>
            <person name="Imura T."/>
            <person name="Machida M."/>
            <person name="Kitamoto D."/>
        </authorList>
    </citation>
    <scope>NUCLEOTIDE SEQUENCE [LARGE SCALE GENOMIC DNA]</scope>
    <source>
        <strain evidence="4">T-34</strain>
    </source>
</reference>
<dbReference type="EMBL" id="DF196771">
    <property type="protein sequence ID" value="GAC71927.1"/>
    <property type="molecule type" value="Genomic_DNA"/>
</dbReference>
<proteinExistence type="predicted"/>
<sequence length="329" mass="36564">MKIFGFTFFALLVTVVAIVNAAPPMPAIVVNSDAAVQALWIKANGGTFANRLAGEFAYLQDDWAHFLSTEGEGVIMDFYNRFFQGSPAAFRYHGGSKLLKMVKFEDTKPYTFNTEIDVLKPAMAAGLVEKFAEHLATKRGGSSARQMGASVDTELRLGRGLVLGAPMPPSNLDGLEPGVKYLWDSALVGNLHASLLQFDRGLHNAWRAFLNTKGREIVEQHFAQFDEAIRAGKSTIMGVVESEHPSLINVRYHDQLQPLSIKIVRAFAEERMARQYRLHRVTLRLIEEAKEHMRAEQERRESEEWKGWLNDSDGEAGPSSAAGRAPSND</sequence>
<dbReference type="AlphaFoldDB" id="M9MCQ2"/>
<feature type="chain" id="PRO_5004100770" evidence="2">
    <location>
        <begin position="22"/>
        <end position="329"/>
    </location>
</feature>
<evidence type="ECO:0000313" key="4">
    <source>
        <dbReference type="Proteomes" id="UP000011976"/>
    </source>
</evidence>
<name>M9MCQ2_PSEA3</name>
<feature type="signal peptide" evidence="2">
    <location>
        <begin position="1"/>
        <end position="21"/>
    </location>
</feature>
<evidence type="ECO:0000256" key="2">
    <source>
        <dbReference type="SAM" id="SignalP"/>
    </source>
</evidence>
<organism evidence="3 4">
    <name type="scientific">Pseudozyma antarctica (strain T-34)</name>
    <name type="common">Yeast</name>
    <name type="synonym">Candida antarctica</name>
    <dbReference type="NCBI Taxonomy" id="1151754"/>
    <lineage>
        <taxon>Eukaryota</taxon>
        <taxon>Fungi</taxon>
        <taxon>Dikarya</taxon>
        <taxon>Basidiomycota</taxon>
        <taxon>Ustilaginomycotina</taxon>
        <taxon>Ustilaginomycetes</taxon>
        <taxon>Ustilaginales</taxon>
        <taxon>Ustilaginaceae</taxon>
        <taxon>Moesziomyces</taxon>
    </lineage>
</organism>
<evidence type="ECO:0000313" key="3">
    <source>
        <dbReference type="EMBL" id="GAC71927.1"/>
    </source>
</evidence>
<protein>
    <submittedName>
        <fullName evidence="3">Uncharacterized protein</fullName>
    </submittedName>
</protein>
<keyword evidence="2" id="KW-0732">Signal</keyword>
<dbReference type="OrthoDB" id="10441580at2759"/>
<accession>M9MCQ2</accession>
<feature type="compositionally biased region" description="Low complexity" evidence="1">
    <location>
        <begin position="316"/>
        <end position="329"/>
    </location>
</feature>